<dbReference type="SUPFAM" id="SSF53448">
    <property type="entry name" value="Nucleotide-diphospho-sugar transferases"/>
    <property type="match status" value="1"/>
</dbReference>
<gene>
    <name evidence="1" type="ORF">DERYTH_LOCUS18640</name>
</gene>
<sequence>MYLLYFPNQISASLICQLEAVGWIMKEVERIPVPWNGNLSDKFVDQFTKLQIWSLTEFNSIIYIDSDAIVLQKIDNLFEIVNSRTKFEFATAPDVLDKQILTKFNAESYPHLWPILFPDIKVIHFTVEKPFLSTLSNEIFDEPFEVWNSLYSEMEK</sequence>
<dbReference type="Proteomes" id="UP000789405">
    <property type="component" value="Unassembled WGS sequence"/>
</dbReference>
<dbReference type="InterPro" id="IPR029044">
    <property type="entry name" value="Nucleotide-diphossugar_trans"/>
</dbReference>
<evidence type="ECO:0000313" key="2">
    <source>
        <dbReference type="Proteomes" id="UP000789405"/>
    </source>
</evidence>
<proteinExistence type="predicted"/>
<reference evidence="1" key="1">
    <citation type="submission" date="2021-06" db="EMBL/GenBank/DDBJ databases">
        <authorList>
            <person name="Kallberg Y."/>
            <person name="Tangrot J."/>
            <person name="Rosling A."/>
        </authorList>
    </citation>
    <scope>NUCLEOTIDE SEQUENCE</scope>
    <source>
        <strain evidence="1">MA453B</strain>
    </source>
</reference>
<dbReference type="AlphaFoldDB" id="A0A9N9J8T5"/>
<name>A0A9N9J8T5_9GLOM</name>
<evidence type="ECO:0000313" key="1">
    <source>
        <dbReference type="EMBL" id="CAG8770483.1"/>
    </source>
</evidence>
<dbReference type="Gene3D" id="3.90.550.10">
    <property type="entry name" value="Spore Coat Polysaccharide Biosynthesis Protein SpsA, Chain A"/>
    <property type="match status" value="1"/>
</dbReference>
<dbReference type="OrthoDB" id="2014201at2759"/>
<dbReference type="EMBL" id="CAJVPY010019167">
    <property type="protein sequence ID" value="CAG8770483.1"/>
    <property type="molecule type" value="Genomic_DNA"/>
</dbReference>
<dbReference type="PANTHER" id="PTHR11183">
    <property type="entry name" value="GLYCOGENIN SUBFAMILY MEMBER"/>
    <property type="match status" value="1"/>
</dbReference>
<accession>A0A9N9J8T5</accession>
<keyword evidence="2" id="KW-1185">Reference proteome</keyword>
<comment type="caution">
    <text evidence="1">The sequence shown here is derived from an EMBL/GenBank/DDBJ whole genome shotgun (WGS) entry which is preliminary data.</text>
</comment>
<feature type="non-terminal residue" evidence="1">
    <location>
        <position position="156"/>
    </location>
</feature>
<protein>
    <submittedName>
        <fullName evidence="1">28234_t:CDS:1</fullName>
    </submittedName>
</protein>
<organism evidence="1 2">
    <name type="scientific">Dentiscutata erythropus</name>
    <dbReference type="NCBI Taxonomy" id="1348616"/>
    <lineage>
        <taxon>Eukaryota</taxon>
        <taxon>Fungi</taxon>
        <taxon>Fungi incertae sedis</taxon>
        <taxon>Mucoromycota</taxon>
        <taxon>Glomeromycotina</taxon>
        <taxon>Glomeromycetes</taxon>
        <taxon>Diversisporales</taxon>
        <taxon>Gigasporaceae</taxon>
        <taxon>Dentiscutata</taxon>
    </lineage>
</organism>
<dbReference type="InterPro" id="IPR050587">
    <property type="entry name" value="GNT1/Glycosyltrans_8"/>
</dbReference>